<evidence type="ECO:0000256" key="4">
    <source>
        <dbReference type="ARBA" id="ARBA00023163"/>
    </source>
</evidence>
<comment type="similarity">
    <text evidence="1">Belongs to the sigma-70 factor family. ECF subfamily.</text>
</comment>
<gene>
    <name evidence="7" type="ORF">AVDCRST_MAG30-1813</name>
</gene>
<dbReference type="GO" id="GO:0006352">
    <property type="term" value="P:DNA-templated transcription initiation"/>
    <property type="evidence" value="ECO:0007669"/>
    <property type="project" value="InterPro"/>
</dbReference>
<organism evidence="7">
    <name type="scientific">uncultured Solirubrobacteraceae bacterium</name>
    <dbReference type="NCBI Taxonomy" id="1162706"/>
    <lineage>
        <taxon>Bacteria</taxon>
        <taxon>Bacillati</taxon>
        <taxon>Actinomycetota</taxon>
        <taxon>Thermoleophilia</taxon>
        <taxon>Solirubrobacterales</taxon>
        <taxon>Solirubrobacteraceae</taxon>
        <taxon>environmental samples</taxon>
    </lineage>
</organism>
<proteinExistence type="inferred from homology"/>
<dbReference type="PANTHER" id="PTHR30173:SF36">
    <property type="entry name" value="ECF RNA POLYMERASE SIGMA FACTOR SIGJ"/>
    <property type="match status" value="1"/>
</dbReference>
<dbReference type="AlphaFoldDB" id="A0A6J4SH53"/>
<accession>A0A6J4SH53</accession>
<dbReference type="GO" id="GO:0016987">
    <property type="term" value="F:sigma factor activity"/>
    <property type="evidence" value="ECO:0007669"/>
    <property type="project" value="UniProtKB-KW"/>
</dbReference>
<evidence type="ECO:0000259" key="6">
    <source>
        <dbReference type="Pfam" id="PF12680"/>
    </source>
</evidence>
<dbReference type="InterPro" id="IPR013249">
    <property type="entry name" value="RNA_pol_sigma70_r4_t2"/>
</dbReference>
<feature type="domain" description="RNA polymerase sigma factor 70 region 4 type 2" evidence="5">
    <location>
        <begin position="65"/>
        <end position="115"/>
    </location>
</feature>
<dbReference type="GO" id="GO:0003677">
    <property type="term" value="F:DNA binding"/>
    <property type="evidence" value="ECO:0007669"/>
    <property type="project" value="InterPro"/>
</dbReference>
<dbReference type="InterPro" id="IPR037401">
    <property type="entry name" value="SnoaL-like"/>
</dbReference>
<sequence length="250" mass="27303">MCLRSVARGGRRLLSPDVAAPRSDVHDLGAPVSGPVWLEPWVDEPAGEDADPLRAVLERESIELAFVAALQHLSAAQRAVLLLRDVLGFSADETAHALSTSAVAVNSSLQRARATVRERVPERTQQAELAALGDERAPLVRAFADAWERADVDALVAMLADDVRFTMPPLPAWFEGRDDVARFLAERVFATPWRLTPIEINAQPAFVCEQDAGAGFRHGAINVLAFRDGRVTWIAGFVDPALARHLAHRR</sequence>
<dbReference type="SUPFAM" id="SSF88659">
    <property type="entry name" value="Sigma3 and sigma4 domains of RNA polymerase sigma factors"/>
    <property type="match status" value="1"/>
</dbReference>
<dbReference type="Pfam" id="PF08281">
    <property type="entry name" value="Sigma70_r4_2"/>
    <property type="match status" value="1"/>
</dbReference>
<dbReference type="EMBL" id="CADCVS010000242">
    <property type="protein sequence ID" value="CAA9499300.1"/>
    <property type="molecule type" value="Genomic_DNA"/>
</dbReference>
<dbReference type="Gene3D" id="3.10.450.50">
    <property type="match status" value="1"/>
</dbReference>
<evidence type="ECO:0000259" key="5">
    <source>
        <dbReference type="Pfam" id="PF08281"/>
    </source>
</evidence>
<keyword evidence="2" id="KW-0805">Transcription regulation</keyword>
<feature type="domain" description="SnoaL-like" evidence="6">
    <location>
        <begin position="140"/>
        <end position="232"/>
    </location>
</feature>
<dbReference type="InterPro" id="IPR036388">
    <property type="entry name" value="WH-like_DNA-bd_sf"/>
</dbReference>
<evidence type="ECO:0000313" key="7">
    <source>
        <dbReference type="EMBL" id="CAA9499300.1"/>
    </source>
</evidence>
<dbReference type="Pfam" id="PF12680">
    <property type="entry name" value="SnoaL_2"/>
    <property type="match status" value="1"/>
</dbReference>
<dbReference type="PANTHER" id="PTHR30173">
    <property type="entry name" value="SIGMA 19 FACTOR"/>
    <property type="match status" value="1"/>
</dbReference>
<evidence type="ECO:0000256" key="3">
    <source>
        <dbReference type="ARBA" id="ARBA00023082"/>
    </source>
</evidence>
<protein>
    <submittedName>
        <fullName evidence="7">RNA polymerase sigma-54 factor RpoN</fullName>
    </submittedName>
</protein>
<keyword evidence="3" id="KW-0731">Sigma factor</keyword>
<dbReference type="InterPro" id="IPR013324">
    <property type="entry name" value="RNA_pol_sigma_r3/r4-like"/>
</dbReference>
<evidence type="ECO:0000256" key="1">
    <source>
        <dbReference type="ARBA" id="ARBA00010641"/>
    </source>
</evidence>
<name>A0A6J4SH53_9ACTN</name>
<keyword evidence="4" id="KW-0804">Transcription</keyword>
<evidence type="ECO:0000256" key="2">
    <source>
        <dbReference type="ARBA" id="ARBA00023015"/>
    </source>
</evidence>
<reference evidence="7" key="1">
    <citation type="submission" date="2020-02" db="EMBL/GenBank/DDBJ databases">
        <authorList>
            <person name="Meier V. D."/>
        </authorList>
    </citation>
    <scope>NUCLEOTIDE SEQUENCE</scope>
    <source>
        <strain evidence="7">AVDCRST_MAG30</strain>
    </source>
</reference>
<dbReference type="InterPro" id="IPR052704">
    <property type="entry name" value="ECF_Sigma-70_Domain"/>
</dbReference>
<dbReference type="SUPFAM" id="SSF54427">
    <property type="entry name" value="NTF2-like"/>
    <property type="match status" value="1"/>
</dbReference>
<dbReference type="InterPro" id="IPR032710">
    <property type="entry name" value="NTF2-like_dom_sf"/>
</dbReference>
<dbReference type="Gene3D" id="1.10.10.10">
    <property type="entry name" value="Winged helix-like DNA-binding domain superfamily/Winged helix DNA-binding domain"/>
    <property type="match status" value="1"/>
</dbReference>